<evidence type="ECO:0000313" key="1">
    <source>
        <dbReference type="EMBL" id="CAG7589709.1"/>
    </source>
</evidence>
<organism evidence="1 2">
    <name type="scientific">Hyalomma marginatum</name>
    <dbReference type="NCBI Taxonomy" id="34627"/>
    <lineage>
        <taxon>Eukaryota</taxon>
        <taxon>Metazoa</taxon>
        <taxon>Ecdysozoa</taxon>
        <taxon>Arthropoda</taxon>
        <taxon>Chelicerata</taxon>
        <taxon>Arachnida</taxon>
        <taxon>Acari</taxon>
        <taxon>Parasitiformes</taxon>
        <taxon>Ixodida</taxon>
        <taxon>Ixodoidea</taxon>
        <taxon>Ixodidae</taxon>
        <taxon>Hyalomminae</taxon>
        <taxon>Hyalomma</taxon>
    </lineage>
</organism>
<sequence>MDMLKNSLEIKVDKEGIPLDENPDRVLFEGGRYIFESGEEKQLESLYIAKANNGAYMEEQG</sequence>
<dbReference type="AlphaFoldDB" id="A0A8S4C099"/>
<name>A0A8S4C099_9ACAR</name>
<accession>A0A8S4C099</accession>
<dbReference type="EMBL" id="CAJVAF010000050">
    <property type="protein sequence ID" value="CAG7589709.1"/>
    <property type="molecule type" value="Genomic_DNA"/>
</dbReference>
<keyword evidence="2" id="KW-1185">Reference proteome</keyword>
<comment type="caution">
    <text evidence="1">The sequence shown here is derived from an EMBL/GenBank/DDBJ whole genome shotgun (WGS) entry which is preliminary data.</text>
</comment>
<proteinExistence type="predicted"/>
<evidence type="ECO:0000313" key="2">
    <source>
        <dbReference type="Proteomes" id="UP000837675"/>
    </source>
</evidence>
<protein>
    <submittedName>
        <fullName evidence="1">Uncharacterized protein</fullName>
    </submittedName>
</protein>
<gene>
    <name evidence="1" type="ORF">MHYMCMPASI_00183</name>
</gene>
<reference evidence="1" key="1">
    <citation type="submission" date="2021-06" db="EMBL/GenBank/DDBJ databases">
        <authorList>
            <person name="Nardi T."/>
            <person name="Nardi T."/>
        </authorList>
    </citation>
    <scope>NUCLEOTIDE SEQUENCE</scope>
</reference>
<dbReference type="Proteomes" id="UP000837675">
    <property type="component" value="Unassembled WGS sequence"/>
</dbReference>